<dbReference type="SUPFAM" id="SSF53474">
    <property type="entry name" value="alpha/beta-Hydrolases"/>
    <property type="match status" value="1"/>
</dbReference>
<dbReference type="EMBL" id="REFJ01000001">
    <property type="protein sequence ID" value="RMA82429.1"/>
    <property type="molecule type" value="Genomic_DNA"/>
</dbReference>
<dbReference type="InterPro" id="IPR029058">
    <property type="entry name" value="AB_hydrolase_fold"/>
</dbReference>
<name>A0A3M0AFR5_9GAMM</name>
<dbReference type="InterPro" id="IPR000073">
    <property type="entry name" value="AB_hydrolase_1"/>
</dbReference>
<dbReference type="GO" id="GO:0003824">
    <property type="term" value="F:catalytic activity"/>
    <property type="evidence" value="ECO:0007669"/>
    <property type="project" value="InterPro"/>
</dbReference>
<dbReference type="PANTHER" id="PTHR43798:SF29">
    <property type="entry name" value="AB HYDROLASE-1 DOMAIN-CONTAINING PROTEIN"/>
    <property type="match status" value="1"/>
</dbReference>
<organism evidence="2 3">
    <name type="scientific">Umboniibacter marinipuniceus</name>
    <dbReference type="NCBI Taxonomy" id="569599"/>
    <lineage>
        <taxon>Bacteria</taxon>
        <taxon>Pseudomonadati</taxon>
        <taxon>Pseudomonadota</taxon>
        <taxon>Gammaproteobacteria</taxon>
        <taxon>Cellvibrionales</taxon>
        <taxon>Cellvibrionaceae</taxon>
        <taxon>Umboniibacter</taxon>
    </lineage>
</organism>
<dbReference type="InterPro" id="IPR000639">
    <property type="entry name" value="Epox_hydrolase-like"/>
</dbReference>
<sequence length="239" mass="26299">MTRENILFIPGSLCDERLFAPQLAAFQDRYHCTVAEHSPEDISISAMAQRALRSVTGDFHLVGLSMGAIISFEILRVAPERVRSLVIMDGNPQAEKPERMGLRAQQRQLAIQGGEEFLEAFLLNELFPLYVARDNVMNSTIKACVLAMAMDSGVEAFDAQWQALETRPDSLASLPQIRVPTLVLCGAEDALCSPALHQQMATVIPNSTLGVVPSAGHLVTLEAPLIVNKYLEELWKQKS</sequence>
<dbReference type="AlphaFoldDB" id="A0A3M0AFR5"/>
<dbReference type="Proteomes" id="UP000267187">
    <property type="component" value="Unassembled WGS sequence"/>
</dbReference>
<evidence type="ECO:0000313" key="3">
    <source>
        <dbReference type="Proteomes" id="UP000267187"/>
    </source>
</evidence>
<dbReference type="RefSeq" id="WP_121875762.1">
    <property type="nucleotide sequence ID" value="NZ_REFJ01000001.1"/>
</dbReference>
<feature type="domain" description="AB hydrolase-1" evidence="1">
    <location>
        <begin position="18"/>
        <end position="224"/>
    </location>
</feature>
<dbReference type="PANTHER" id="PTHR43798">
    <property type="entry name" value="MONOACYLGLYCEROL LIPASE"/>
    <property type="match status" value="1"/>
</dbReference>
<dbReference type="OrthoDB" id="2086224at2"/>
<evidence type="ECO:0000259" key="1">
    <source>
        <dbReference type="Pfam" id="PF12697"/>
    </source>
</evidence>
<evidence type="ECO:0000313" key="2">
    <source>
        <dbReference type="EMBL" id="RMA82429.1"/>
    </source>
</evidence>
<accession>A0A3M0AFR5</accession>
<dbReference type="Pfam" id="PF12697">
    <property type="entry name" value="Abhydrolase_6"/>
    <property type="match status" value="1"/>
</dbReference>
<keyword evidence="3" id="KW-1185">Reference proteome</keyword>
<proteinExistence type="predicted"/>
<dbReference type="Gene3D" id="3.40.50.1820">
    <property type="entry name" value="alpha/beta hydrolase"/>
    <property type="match status" value="1"/>
</dbReference>
<comment type="caution">
    <text evidence="2">The sequence shown here is derived from an EMBL/GenBank/DDBJ whole genome shotgun (WGS) entry which is preliminary data.</text>
</comment>
<gene>
    <name evidence="2" type="ORF">DFR27_0378</name>
</gene>
<protein>
    <submittedName>
        <fullName evidence="2">Pimeloyl-ACP methyl ester carboxylesterase</fullName>
    </submittedName>
</protein>
<dbReference type="PRINTS" id="PR00412">
    <property type="entry name" value="EPOXHYDRLASE"/>
</dbReference>
<dbReference type="InterPro" id="IPR050266">
    <property type="entry name" value="AB_hydrolase_sf"/>
</dbReference>
<reference evidence="2 3" key="1">
    <citation type="submission" date="2018-10" db="EMBL/GenBank/DDBJ databases">
        <title>Genomic Encyclopedia of Type Strains, Phase IV (KMG-IV): sequencing the most valuable type-strain genomes for metagenomic binning, comparative biology and taxonomic classification.</title>
        <authorList>
            <person name="Goeker M."/>
        </authorList>
    </citation>
    <scope>NUCLEOTIDE SEQUENCE [LARGE SCALE GENOMIC DNA]</scope>
    <source>
        <strain evidence="2 3">DSM 25080</strain>
    </source>
</reference>